<organism evidence="2 3">
    <name type="scientific">Asanoa siamensis</name>
    <dbReference type="NCBI Taxonomy" id="926357"/>
    <lineage>
        <taxon>Bacteria</taxon>
        <taxon>Bacillati</taxon>
        <taxon>Actinomycetota</taxon>
        <taxon>Actinomycetes</taxon>
        <taxon>Micromonosporales</taxon>
        <taxon>Micromonosporaceae</taxon>
        <taxon>Asanoa</taxon>
    </lineage>
</organism>
<keyword evidence="1" id="KW-0812">Transmembrane</keyword>
<feature type="transmembrane region" description="Helical" evidence="1">
    <location>
        <begin position="28"/>
        <end position="45"/>
    </location>
</feature>
<reference evidence="2 3" key="1">
    <citation type="submission" date="2021-01" db="EMBL/GenBank/DDBJ databases">
        <title>Whole genome shotgun sequence of Asanoa siamensis NBRC 107932.</title>
        <authorList>
            <person name="Komaki H."/>
            <person name="Tamura T."/>
        </authorList>
    </citation>
    <scope>NUCLEOTIDE SEQUENCE [LARGE SCALE GENOMIC DNA]</scope>
    <source>
        <strain evidence="2 3">NBRC 107932</strain>
    </source>
</reference>
<gene>
    <name evidence="2" type="ORF">Asi02nite_73230</name>
</gene>
<protein>
    <submittedName>
        <fullName evidence="2">Uncharacterized protein</fullName>
    </submittedName>
</protein>
<evidence type="ECO:0000313" key="2">
    <source>
        <dbReference type="EMBL" id="GIF77805.1"/>
    </source>
</evidence>
<dbReference type="Proteomes" id="UP000604117">
    <property type="component" value="Unassembled WGS sequence"/>
</dbReference>
<keyword evidence="1" id="KW-0472">Membrane</keyword>
<keyword evidence="1" id="KW-1133">Transmembrane helix</keyword>
<dbReference type="EMBL" id="BONE01000104">
    <property type="protein sequence ID" value="GIF77805.1"/>
    <property type="molecule type" value="Genomic_DNA"/>
</dbReference>
<accession>A0ABQ4D2N8</accession>
<evidence type="ECO:0000256" key="1">
    <source>
        <dbReference type="SAM" id="Phobius"/>
    </source>
</evidence>
<evidence type="ECO:0000313" key="3">
    <source>
        <dbReference type="Proteomes" id="UP000604117"/>
    </source>
</evidence>
<keyword evidence="3" id="KW-1185">Reference proteome</keyword>
<proteinExistence type="predicted"/>
<name>A0ABQ4D2N8_9ACTN</name>
<sequence>MHVSDEVTTSPPRTAAGLSRGRKIRNGVIGLLVLLIVFVGVRMWSAASDGSGEAGTGDCLVVAPAPDDFSTVDCADPTARWRVIGKIDDVPKAEFNPQGDNHCDATAKAAFWFGKEDNAGYVLCLELLER</sequence>
<comment type="caution">
    <text evidence="2">The sequence shown here is derived from an EMBL/GenBank/DDBJ whole genome shotgun (WGS) entry which is preliminary data.</text>
</comment>